<accession>A0A151HH95</accession>
<organism evidence="2 3">
    <name type="scientific">Toxoplasma gondii TgCatPRC2</name>
    <dbReference type="NCBI Taxonomy" id="1130821"/>
    <lineage>
        <taxon>Eukaryota</taxon>
        <taxon>Sar</taxon>
        <taxon>Alveolata</taxon>
        <taxon>Apicomplexa</taxon>
        <taxon>Conoidasida</taxon>
        <taxon>Coccidia</taxon>
        <taxon>Eucoccidiorida</taxon>
        <taxon>Eimeriorina</taxon>
        <taxon>Sarcocystidae</taxon>
        <taxon>Toxoplasma</taxon>
    </lineage>
</organism>
<sequence length="574" mass="61925">MVSRRRAVRSAPRSPLSSPLSRGSLSPNRSAGGRILREVGASAGAAADSDGETEDGDSDGSSEKQVFSSPLSCRKRQSESSFVFRAPSSPRKDAAPTQLFQTPTCRSRASTSPHPPDLGAALPASVKTPSKSQTKSAAGASFVALSSPRLAPLYGTAAQSPALGLGRPGAPGVLEETPVLRRERQVGIEQRTSSVSSFLAQVEDLLLRTAAPSSSSPWWWQVDVAQMLSFFLSLSESGAIQLGDAGPRVHAEAASSASPPAPQEACSQLLGVREEGWRDGGDHLSLQGGDSQELLLAESRETVSSPSSPIVTPRRFVAAAVAAVDGACLPAFSPLTHRPAEREAVERDEASGHGAETYRMEFSEAALLLERLAKVWGRKIEHLHALVLHMLQSMHAVGDGKARGSHKSGVSPPQNLRFARHSVLQEVVGSAFLFLPTFPRESEARDGELEEVADNKRSRPPDLVRLPPVLRRRGSRLGEGPQRRVEEEEADARPDAGSDATPGEDRERIVELEEAALTHKYREFKHFRVSSADTNMQIQISTFFFVPLSSRTYHHTPLQPLHLHVHLSRKSDRS</sequence>
<protein>
    <submittedName>
        <fullName evidence="2">Uncharacterized protein</fullName>
    </submittedName>
</protein>
<evidence type="ECO:0000313" key="2">
    <source>
        <dbReference type="EMBL" id="KYK68732.1"/>
    </source>
</evidence>
<reference evidence="3" key="1">
    <citation type="submission" date="2016-03" db="EMBL/GenBank/DDBJ databases">
        <authorList>
            <person name="Sibley D."/>
            <person name="Venepally P."/>
            <person name="Karamycheva S."/>
            <person name="Hadjithomas M."/>
            <person name="Khan A."/>
            <person name="Brunk B."/>
            <person name="Roos D."/>
            <person name="Caler E."/>
            <person name="Lorenzi H."/>
        </authorList>
    </citation>
    <scope>NUCLEOTIDE SEQUENCE [LARGE SCALE GENOMIC DNA]</scope>
    <source>
        <strain evidence="3">TgCatPRC2</strain>
    </source>
</reference>
<name>A0A151HH95_TOXGO</name>
<evidence type="ECO:0000256" key="1">
    <source>
        <dbReference type="SAM" id="MobiDB-lite"/>
    </source>
</evidence>
<feature type="compositionally biased region" description="Basic and acidic residues" evidence="1">
    <location>
        <begin position="444"/>
        <end position="462"/>
    </location>
</feature>
<proteinExistence type="predicted"/>
<dbReference type="AlphaFoldDB" id="A0A151HH95"/>
<dbReference type="VEuPathDB" id="ToxoDB:TGPRC2_212940A"/>
<feature type="compositionally biased region" description="Low complexity" evidence="1">
    <location>
        <begin position="9"/>
        <end position="30"/>
    </location>
</feature>
<feature type="compositionally biased region" description="Acidic residues" evidence="1">
    <location>
        <begin position="49"/>
        <end position="60"/>
    </location>
</feature>
<feature type="region of interest" description="Disordered" evidence="1">
    <location>
        <begin position="444"/>
        <end position="506"/>
    </location>
</feature>
<dbReference type="EMBL" id="AHZP02001022">
    <property type="protein sequence ID" value="KYK68732.1"/>
    <property type="molecule type" value="Genomic_DNA"/>
</dbReference>
<comment type="caution">
    <text evidence="2">The sequence shown here is derived from an EMBL/GenBank/DDBJ whole genome shotgun (WGS) entry which is preliminary data.</text>
</comment>
<feature type="compositionally biased region" description="Polar residues" evidence="1">
    <location>
        <begin position="98"/>
        <end position="112"/>
    </location>
</feature>
<evidence type="ECO:0000313" key="3">
    <source>
        <dbReference type="Proteomes" id="UP000075225"/>
    </source>
</evidence>
<gene>
    <name evidence="2" type="ORF">TGPRC2_212940A</name>
</gene>
<dbReference type="Proteomes" id="UP000075225">
    <property type="component" value="Unassembled WGS sequence"/>
</dbReference>
<feature type="region of interest" description="Disordered" evidence="1">
    <location>
        <begin position="1"/>
        <end position="133"/>
    </location>
</feature>
<feature type="compositionally biased region" description="Basic and acidic residues" evidence="1">
    <location>
        <begin position="481"/>
        <end position="496"/>
    </location>
</feature>